<protein>
    <submittedName>
        <fullName evidence="1">Uncharacterized protein</fullName>
    </submittedName>
</protein>
<evidence type="ECO:0000313" key="1">
    <source>
        <dbReference type="EMBL" id="JAE24027.1"/>
    </source>
</evidence>
<sequence>MPRHAGSKGLLDSWGRPWINIEDIYGEHILIKNGMRFEKIIELSSEIVASFFKKILNEVTKAFPPSFRNFEVMYVHHIIILRAFTT</sequence>
<dbReference type="AlphaFoldDB" id="A0A0A9GHQ5"/>
<proteinExistence type="predicted"/>
<accession>A0A0A9GHQ5</accession>
<organism evidence="1">
    <name type="scientific">Arundo donax</name>
    <name type="common">Giant reed</name>
    <name type="synonym">Donax arundinaceus</name>
    <dbReference type="NCBI Taxonomy" id="35708"/>
    <lineage>
        <taxon>Eukaryota</taxon>
        <taxon>Viridiplantae</taxon>
        <taxon>Streptophyta</taxon>
        <taxon>Embryophyta</taxon>
        <taxon>Tracheophyta</taxon>
        <taxon>Spermatophyta</taxon>
        <taxon>Magnoliopsida</taxon>
        <taxon>Liliopsida</taxon>
        <taxon>Poales</taxon>
        <taxon>Poaceae</taxon>
        <taxon>PACMAD clade</taxon>
        <taxon>Arundinoideae</taxon>
        <taxon>Arundineae</taxon>
        <taxon>Arundo</taxon>
    </lineage>
</organism>
<reference evidence="1" key="1">
    <citation type="submission" date="2014-09" db="EMBL/GenBank/DDBJ databases">
        <authorList>
            <person name="Magalhaes I.L.F."/>
            <person name="Oliveira U."/>
            <person name="Santos F.R."/>
            <person name="Vidigal T.H.D.A."/>
            <person name="Brescovit A.D."/>
            <person name="Santos A.J."/>
        </authorList>
    </citation>
    <scope>NUCLEOTIDE SEQUENCE</scope>
    <source>
        <tissue evidence="1">Shoot tissue taken approximately 20 cm above the soil surface</tissue>
    </source>
</reference>
<reference evidence="1" key="2">
    <citation type="journal article" date="2015" name="Data Brief">
        <title>Shoot transcriptome of the giant reed, Arundo donax.</title>
        <authorList>
            <person name="Barrero R.A."/>
            <person name="Guerrero F.D."/>
            <person name="Moolhuijzen P."/>
            <person name="Goolsby J.A."/>
            <person name="Tidwell J."/>
            <person name="Bellgard S.E."/>
            <person name="Bellgard M.I."/>
        </authorList>
    </citation>
    <scope>NUCLEOTIDE SEQUENCE</scope>
    <source>
        <tissue evidence="1">Shoot tissue taken approximately 20 cm above the soil surface</tissue>
    </source>
</reference>
<name>A0A0A9GHQ5_ARUDO</name>
<dbReference type="EMBL" id="GBRH01173869">
    <property type="protein sequence ID" value="JAE24027.1"/>
    <property type="molecule type" value="Transcribed_RNA"/>
</dbReference>